<dbReference type="InterPro" id="IPR003507">
    <property type="entry name" value="S66_fam"/>
</dbReference>
<dbReference type="AlphaFoldDB" id="A0A1G5S6V9"/>
<evidence type="ECO:0000256" key="1">
    <source>
        <dbReference type="ARBA" id="ARBA00010233"/>
    </source>
</evidence>
<evidence type="ECO:0000256" key="3">
    <source>
        <dbReference type="PIRSR" id="PIRSR028757-1"/>
    </source>
</evidence>
<gene>
    <name evidence="6" type="ORF">SAMN03080599_03383</name>
</gene>
<dbReference type="OrthoDB" id="9807329at2"/>
<dbReference type="InterPro" id="IPR029062">
    <property type="entry name" value="Class_I_gatase-like"/>
</dbReference>
<feature type="active site" description="Charge relay system" evidence="3">
    <location>
        <position position="242"/>
    </location>
</feature>
<keyword evidence="6" id="KW-0121">Carboxypeptidase</keyword>
<proteinExistence type="inferred from homology"/>
<dbReference type="EMBL" id="FMWL01000036">
    <property type="protein sequence ID" value="SCZ82114.1"/>
    <property type="molecule type" value="Genomic_DNA"/>
</dbReference>
<dbReference type="Gene3D" id="3.40.50.10740">
    <property type="entry name" value="Class I glutamine amidotransferase-like"/>
    <property type="match status" value="1"/>
</dbReference>
<feature type="active site" description="Nucleophile" evidence="3">
    <location>
        <position position="113"/>
    </location>
</feature>
<dbReference type="Pfam" id="PF17676">
    <property type="entry name" value="Peptidase_S66C"/>
    <property type="match status" value="1"/>
</dbReference>
<dbReference type="RefSeq" id="WP_092593564.1">
    <property type="nucleotide sequence ID" value="NZ_FMWL01000036.1"/>
</dbReference>
<dbReference type="InterPro" id="IPR027478">
    <property type="entry name" value="LdcA_N"/>
</dbReference>
<sequence length="338" mass="38118">MHYPKRAKDSMTIATTAPSSGVTGIMVNRFKNAFTNLESYGHRVLEKEPLYTSHQHTSADAETRAKALMELVRDPEIDLILPPWGGEFLMEILPLLHRETIDSDSFPWIMGFSDLSTLLFYLTTVHDIATAHGPNMMDFSPKSVDPSVRASLDYLRKERFVQHTLPLYQEAWPDVEKDLLAPYQFSASSKIELLLGCEGAIFSGRLIGGCLDTIGNLLGTPYEDVTGFIERYGDDGILWYLENCGMPSPDVYRRLFQMKEAGWFEKISGLIVGRTGTKQEGEFLDRDAYLRIFGEMDIPVVLDADVGHLPPQLLLINGAHATVRVMDRKLELTTERRL</sequence>
<keyword evidence="6" id="KW-0645">Protease</keyword>
<evidence type="ECO:0000313" key="7">
    <source>
        <dbReference type="Proteomes" id="UP000199208"/>
    </source>
</evidence>
<name>A0A1G5S6V9_9FIRM</name>
<protein>
    <submittedName>
        <fullName evidence="6">Muramoyltetrapeptide carboxypeptidase LdcA (Peptidoglycan recycling)</fullName>
    </submittedName>
</protein>
<keyword evidence="7" id="KW-1185">Reference proteome</keyword>
<feature type="active site" description="Charge relay system" evidence="3">
    <location>
        <position position="308"/>
    </location>
</feature>
<feature type="domain" description="LD-carboxypeptidase C-terminal" evidence="5">
    <location>
        <begin position="203"/>
        <end position="323"/>
    </location>
</feature>
<feature type="domain" description="LD-carboxypeptidase N-terminal" evidence="4">
    <location>
        <begin position="13"/>
        <end position="133"/>
    </location>
</feature>
<dbReference type="Proteomes" id="UP000199208">
    <property type="component" value="Unassembled WGS sequence"/>
</dbReference>
<evidence type="ECO:0000259" key="4">
    <source>
        <dbReference type="Pfam" id="PF02016"/>
    </source>
</evidence>
<dbReference type="SUPFAM" id="SSF141986">
    <property type="entry name" value="LD-carboxypeptidase A C-terminal domain-like"/>
    <property type="match status" value="1"/>
</dbReference>
<dbReference type="InterPro" id="IPR040449">
    <property type="entry name" value="Peptidase_S66_N"/>
</dbReference>
<accession>A0A1G5S6V9</accession>
<evidence type="ECO:0000313" key="6">
    <source>
        <dbReference type="EMBL" id="SCZ82114.1"/>
    </source>
</evidence>
<dbReference type="PANTHER" id="PTHR30237:SF5">
    <property type="entry name" value="CARBOXYPEPTIDASE VC_A0337-RELATED"/>
    <property type="match status" value="1"/>
</dbReference>
<dbReference type="GO" id="GO:0004180">
    <property type="term" value="F:carboxypeptidase activity"/>
    <property type="evidence" value="ECO:0007669"/>
    <property type="project" value="UniProtKB-KW"/>
</dbReference>
<dbReference type="InterPro" id="IPR040921">
    <property type="entry name" value="Peptidase_S66C"/>
</dbReference>
<dbReference type="Pfam" id="PF02016">
    <property type="entry name" value="Peptidase_S66"/>
    <property type="match status" value="1"/>
</dbReference>
<comment type="similarity">
    <text evidence="1">Belongs to the peptidase S66 family.</text>
</comment>
<keyword evidence="2" id="KW-0378">Hydrolase</keyword>
<evidence type="ECO:0000259" key="5">
    <source>
        <dbReference type="Pfam" id="PF17676"/>
    </source>
</evidence>
<dbReference type="InterPro" id="IPR027461">
    <property type="entry name" value="Carboxypeptidase_A_C_sf"/>
</dbReference>
<dbReference type="PANTHER" id="PTHR30237">
    <property type="entry name" value="MURAMOYLTETRAPEPTIDE CARBOXYPEPTIDASE"/>
    <property type="match status" value="1"/>
</dbReference>
<dbReference type="PIRSF" id="PIRSF028757">
    <property type="entry name" value="LD-carboxypeptidase"/>
    <property type="match status" value="1"/>
</dbReference>
<dbReference type="Gene3D" id="3.50.30.60">
    <property type="entry name" value="LD-carboxypeptidase A C-terminal domain-like"/>
    <property type="match status" value="1"/>
</dbReference>
<evidence type="ECO:0000256" key="2">
    <source>
        <dbReference type="ARBA" id="ARBA00022801"/>
    </source>
</evidence>
<reference evidence="6 7" key="1">
    <citation type="submission" date="2016-10" db="EMBL/GenBank/DDBJ databases">
        <authorList>
            <person name="de Groot N.N."/>
        </authorList>
    </citation>
    <scope>NUCLEOTIDE SEQUENCE [LARGE SCALE GENOMIC DNA]</scope>
    <source>
        <strain evidence="6 7">DSM 2784</strain>
    </source>
</reference>
<dbReference type="STRING" id="1120920.SAMN03080599_03383"/>
<dbReference type="SUPFAM" id="SSF52317">
    <property type="entry name" value="Class I glutamine amidotransferase-like"/>
    <property type="match status" value="1"/>
</dbReference>
<dbReference type="CDD" id="cd07062">
    <property type="entry name" value="Peptidase_S66_mccF_like"/>
    <property type="match status" value="1"/>
</dbReference>
<organism evidence="6 7">
    <name type="scientific">Acidaminobacter hydrogenoformans DSM 2784</name>
    <dbReference type="NCBI Taxonomy" id="1120920"/>
    <lineage>
        <taxon>Bacteria</taxon>
        <taxon>Bacillati</taxon>
        <taxon>Bacillota</taxon>
        <taxon>Clostridia</taxon>
        <taxon>Peptostreptococcales</taxon>
        <taxon>Acidaminobacteraceae</taxon>
        <taxon>Acidaminobacter</taxon>
    </lineage>
</organism>